<proteinExistence type="predicted"/>
<dbReference type="Proteomes" id="UP001280121">
    <property type="component" value="Unassembled WGS sequence"/>
</dbReference>
<gene>
    <name evidence="1" type="ORF">Ddye_005728</name>
</gene>
<evidence type="ECO:0000313" key="1">
    <source>
        <dbReference type="EMBL" id="KAK2659195.1"/>
    </source>
</evidence>
<name>A0AAD9XH10_9ROSI</name>
<accession>A0AAD9XH10</accession>
<dbReference type="PANTHER" id="PTHR33116">
    <property type="entry name" value="REVERSE TRANSCRIPTASE ZINC-BINDING DOMAIN-CONTAINING PROTEIN-RELATED-RELATED"/>
    <property type="match status" value="1"/>
</dbReference>
<dbReference type="AlphaFoldDB" id="A0AAD9XH10"/>
<reference evidence="1" key="1">
    <citation type="journal article" date="2023" name="Plant J.">
        <title>Genome sequences and population genomics provide insights into the demographic history, inbreeding, and mutation load of two 'living fossil' tree species of Dipteronia.</title>
        <authorList>
            <person name="Feng Y."/>
            <person name="Comes H.P."/>
            <person name="Chen J."/>
            <person name="Zhu S."/>
            <person name="Lu R."/>
            <person name="Zhang X."/>
            <person name="Li P."/>
            <person name="Qiu J."/>
            <person name="Olsen K.M."/>
            <person name="Qiu Y."/>
        </authorList>
    </citation>
    <scope>NUCLEOTIDE SEQUENCE</scope>
    <source>
        <strain evidence="1">KIB01</strain>
    </source>
</reference>
<protein>
    <submittedName>
        <fullName evidence="1">Uncharacterized protein</fullName>
    </submittedName>
</protein>
<evidence type="ECO:0000313" key="2">
    <source>
        <dbReference type="Proteomes" id="UP001280121"/>
    </source>
</evidence>
<dbReference type="PANTHER" id="PTHR33116:SF78">
    <property type="entry name" value="OS12G0587133 PROTEIN"/>
    <property type="match status" value="1"/>
</dbReference>
<sequence length="315" mass="35888">MGISFVGAVRPFLNFTEESWLVSFSIVNGCSSIPFESHAIIIDEKCENWGPRPFCFCNGWLEDKELMKEVVKGWKGCKVSGSKSVYLATKLKVSKRCIKNWLLANKKDSTAYKVIEANLDSMDKVERKVLEEVFTKEEVWEAVSGFDGNKDLGLNGLNLNYIKANWKVIQVDFIKFIHGFHRDGSIVMDLSKNFVFLIPKCSHPETMKDFRPISLVGSMYKILVKVLANRLKKGSRVVLIKSVISSIPTYFMYVFKVSVNVALDIEKSQRSVFWGDMVEKRKLHVVDWGTVCESRRNDGLGILRIIVKNRALLAK</sequence>
<keyword evidence="2" id="KW-1185">Reference proteome</keyword>
<dbReference type="EMBL" id="JANJYI010000002">
    <property type="protein sequence ID" value="KAK2659195.1"/>
    <property type="molecule type" value="Genomic_DNA"/>
</dbReference>
<comment type="caution">
    <text evidence="1">The sequence shown here is derived from an EMBL/GenBank/DDBJ whole genome shotgun (WGS) entry which is preliminary data.</text>
</comment>
<organism evidence="1 2">
    <name type="scientific">Dipteronia dyeriana</name>
    <dbReference type="NCBI Taxonomy" id="168575"/>
    <lineage>
        <taxon>Eukaryota</taxon>
        <taxon>Viridiplantae</taxon>
        <taxon>Streptophyta</taxon>
        <taxon>Embryophyta</taxon>
        <taxon>Tracheophyta</taxon>
        <taxon>Spermatophyta</taxon>
        <taxon>Magnoliopsida</taxon>
        <taxon>eudicotyledons</taxon>
        <taxon>Gunneridae</taxon>
        <taxon>Pentapetalae</taxon>
        <taxon>rosids</taxon>
        <taxon>malvids</taxon>
        <taxon>Sapindales</taxon>
        <taxon>Sapindaceae</taxon>
        <taxon>Hippocastanoideae</taxon>
        <taxon>Acereae</taxon>
        <taxon>Dipteronia</taxon>
    </lineage>
</organism>